<dbReference type="Pfam" id="PF02786">
    <property type="entry name" value="CPSase_L_D2"/>
    <property type="match status" value="1"/>
</dbReference>
<dbReference type="PANTHER" id="PTHR48095:SF1">
    <property type="entry name" value="BIOTIN CARBOXYLASE"/>
    <property type="match status" value="1"/>
</dbReference>
<evidence type="ECO:0000256" key="2">
    <source>
        <dbReference type="ARBA" id="ARBA00004956"/>
    </source>
</evidence>
<dbReference type="Pfam" id="PF02785">
    <property type="entry name" value="Biotin_carb_C"/>
    <property type="match status" value="1"/>
</dbReference>
<comment type="pathway">
    <text evidence="2">Lipid metabolism; malonyl-CoA biosynthesis; malonyl-CoA from acetyl-CoA: step 1/1.</text>
</comment>
<evidence type="ECO:0000256" key="10">
    <source>
        <dbReference type="ARBA" id="ARBA00048600"/>
    </source>
</evidence>
<dbReference type="Gene3D" id="3.30.470.20">
    <property type="entry name" value="ATP-grasp fold, B domain"/>
    <property type="match status" value="1"/>
</dbReference>
<evidence type="ECO:0000256" key="6">
    <source>
        <dbReference type="ARBA" id="ARBA00022741"/>
    </source>
</evidence>
<dbReference type="AlphaFoldDB" id="A0A0W0WLD0"/>
<name>A0A0W0WLD0_9GAMM</name>
<dbReference type="InterPro" id="IPR005481">
    <property type="entry name" value="BC-like_N"/>
</dbReference>
<reference evidence="14 15" key="1">
    <citation type="submission" date="2015-11" db="EMBL/GenBank/DDBJ databases">
        <title>Genomic analysis of 38 Legionella species identifies large and diverse effector repertoires.</title>
        <authorList>
            <person name="Burstein D."/>
            <person name="Amaro F."/>
            <person name="Zusman T."/>
            <person name="Lifshitz Z."/>
            <person name="Cohen O."/>
            <person name="Gilbert J.A."/>
            <person name="Pupko T."/>
            <person name="Shuman H.A."/>
            <person name="Segal G."/>
        </authorList>
    </citation>
    <scope>NUCLEOTIDE SEQUENCE [LARGE SCALE GENOMIC DNA]</scope>
    <source>
        <strain evidence="14 15">ATCC 49506</strain>
    </source>
</reference>
<evidence type="ECO:0000256" key="4">
    <source>
        <dbReference type="ARBA" id="ARBA00017242"/>
    </source>
</evidence>
<keyword evidence="5 14" id="KW-0436">Ligase</keyword>
<organism evidence="14 15">
    <name type="scientific">Legionella nautarum</name>
    <dbReference type="NCBI Taxonomy" id="45070"/>
    <lineage>
        <taxon>Bacteria</taxon>
        <taxon>Pseudomonadati</taxon>
        <taxon>Pseudomonadota</taxon>
        <taxon>Gammaproteobacteria</taxon>
        <taxon>Legionellales</taxon>
        <taxon>Legionellaceae</taxon>
        <taxon>Legionella</taxon>
    </lineage>
</organism>
<dbReference type="InterPro" id="IPR016185">
    <property type="entry name" value="PreATP-grasp_dom_sf"/>
</dbReference>
<evidence type="ECO:0000259" key="13">
    <source>
        <dbReference type="PROSITE" id="PS50979"/>
    </source>
</evidence>
<dbReference type="InterPro" id="IPR051602">
    <property type="entry name" value="ACC_Biotin_Carboxylase"/>
</dbReference>
<evidence type="ECO:0000256" key="3">
    <source>
        <dbReference type="ARBA" id="ARBA00011750"/>
    </source>
</evidence>
<dbReference type="FunFam" id="3.40.50.20:FF:000010">
    <property type="entry name" value="Propionyl-CoA carboxylase subunit alpha"/>
    <property type="match status" value="1"/>
</dbReference>
<protein>
    <recommendedName>
        <fullName evidence="4">Biotin carboxylase</fullName>
    </recommendedName>
    <alternativeName>
        <fullName evidence="9">Acetyl-coenzyme A carboxylase biotin carboxylase subunit A</fullName>
    </alternativeName>
</protein>
<proteinExistence type="predicted"/>
<comment type="function">
    <text evidence="1">This protein is a component of the acetyl coenzyme A carboxylase complex; first, biotin carboxylase catalyzes the carboxylation of the carrier protein and then the transcarboxylase transfers the carboxyl group to form malonyl-CoA.</text>
</comment>
<evidence type="ECO:0000256" key="7">
    <source>
        <dbReference type="ARBA" id="ARBA00022840"/>
    </source>
</evidence>
<keyword evidence="8" id="KW-0092">Biotin</keyword>
<dbReference type="PROSITE" id="PS00866">
    <property type="entry name" value="CPSASE_1"/>
    <property type="match status" value="1"/>
</dbReference>
<dbReference type="Pfam" id="PF00289">
    <property type="entry name" value="Biotin_carb_N"/>
    <property type="match status" value="1"/>
</dbReference>
<evidence type="ECO:0000256" key="9">
    <source>
        <dbReference type="ARBA" id="ARBA00033786"/>
    </source>
</evidence>
<dbReference type="PATRIC" id="fig|45070.6.peg.2931"/>
<dbReference type="STRING" id="45070.Lnau_2778"/>
<dbReference type="InterPro" id="IPR011054">
    <property type="entry name" value="Rudment_hybrid_motif"/>
</dbReference>
<feature type="domain" description="ATP-grasp" evidence="12">
    <location>
        <begin position="127"/>
        <end position="324"/>
    </location>
</feature>
<dbReference type="InterPro" id="IPR005482">
    <property type="entry name" value="Biotin_COase_C"/>
</dbReference>
<dbReference type="PROSITE" id="PS50975">
    <property type="entry name" value="ATP_GRASP"/>
    <property type="match status" value="1"/>
</dbReference>
<dbReference type="PANTHER" id="PTHR48095">
    <property type="entry name" value="PYRUVATE CARBOXYLASE SUBUNIT A"/>
    <property type="match status" value="1"/>
</dbReference>
<evidence type="ECO:0000313" key="15">
    <source>
        <dbReference type="Proteomes" id="UP000054725"/>
    </source>
</evidence>
<dbReference type="PROSITE" id="PS50979">
    <property type="entry name" value="BC"/>
    <property type="match status" value="1"/>
</dbReference>
<dbReference type="SMART" id="SM00878">
    <property type="entry name" value="Biotin_carb_C"/>
    <property type="match status" value="1"/>
</dbReference>
<accession>A0A0W0WLD0</accession>
<dbReference type="InterPro" id="IPR005479">
    <property type="entry name" value="CPAse_ATP-bd"/>
</dbReference>
<dbReference type="NCBIfam" id="NF005525">
    <property type="entry name" value="PRK07178.1"/>
    <property type="match status" value="1"/>
</dbReference>
<dbReference type="FunFam" id="3.30.1490.20:FF:000018">
    <property type="entry name" value="Biotin carboxylase"/>
    <property type="match status" value="1"/>
</dbReference>
<dbReference type="SUPFAM" id="SSF51246">
    <property type="entry name" value="Rudiment single hybrid motif"/>
    <property type="match status" value="1"/>
</dbReference>
<dbReference type="GO" id="GO:0046872">
    <property type="term" value="F:metal ion binding"/>
    <property type="evidence" value="ECO:0007669"/>
    <property type="project" value="InterPro"/>
</dbReference>
<evidence type="ECO:0000259" key="12">
    <source>
        <dbReference type="PROSITE" id="PS50975"/>
    </source>
</evidence>
<dbReference type="Proteomes" id="UP000054725">
    <property type="component" value="Unassembled WGS sequence"/>
</dbReference>
<evidence type="ECO:0000256" key="8">
    <source>
        <dbReference type="ARBA" id="ARBA00023267"/>
    </source>
</evidence>
<evidence type="ECO:0000256" key="5">
    <source>
        <dbReference type="ARBA" id="ARBA00022598"/>
    </source>
</evidence>
<comment type="catalytic activity">
    <reaction evidence="10">
        <text>N(6)-biotinyl-L-lysyl-[protein] + hydrogencarbonate + ATP = N(6)-carboxybiotinyl-L-lysyl-[protein] + ADP + phosphate + H(+)</text>
        <dbReference type="Rhea" id="RHEA:13501"/>
        <dbReference type="Rhea" id="RHEA-COMP:10505"/>
        <dbReference type="Rhea" id="RHEA-COMP:10506"/>
        <dbReference type="ChEBI" id="CHEBI:15378"/>
        <dbReference type="ChEBI" id="CHEBI:17544"/>
        <dbReference type="ChEBI" id="CHEBI:30616"/>
        <dbReference type="ChEBI" id="CHEBI:43474"/>
        <dbReference type="ChEBI" id="CHEBI:83144"/>
        <dbReference type="ChEBI" id="CHEBI:83145"/>
        <dbReference type="ChEBI" id="CHEBI:456216"/>
        <dbReference type="EC" id="6.3.4.14"/>
    </reaction>
</comment>
<evidence type="ECO:0000313" key="14">
    <source>
        <dbReference type="EMBL" id="KTD33130.1"/>
    </source>
</evidence>
<dbReference type="SUPFAM" id="SSF56059">
    <property type="entry name" value="Glutathione synthetase ATP-binding domain-like"/>
    <property type="match status" value="1"/>
</dbReference>
<gene>
    <name evidence="14" type="ORF">Lnau_2778</name>
</gene>
<comment type="caution">
    <text evidence="14">The sequence shown here is derived from an EMBL/GenBank/DDBJ whole genome shotgun (WGS) entry which is preliminary data.</text>
</comment>
<dbReference type="PROSITE" id="PS00867">
    <property type="entry name" value="CPSASE_2"/>
    <property type="match status" value="1"/>
</dbReference>
<dbReference type="EMBL" id="LNYO01000024">
    <property type="protein sequence ID" value="KTD33130.1"/>
    <property type="molecule type" value="Genomic_DNA"/>
</dbReference>
<dbReference type="NCBIfam" id="NF006367">
    <property type="entry name" value="PRK08591.1"/>
    <property type="match status" value="1"/>
</dbReference>
<evidence type="ECO:0000256" key="11">
    <source>
        <dbReference type="PROSITE-ProRule" id="PRU00409"/>
    </source>
</evidence>
<keyword evidence="7 11" id="KW-0067">ATP-binding</keyword>
<evidence type="ECO:0000256" key="1">
    <source>
        <dbReference type="ARBA" id="ARBA00003761"/>
    </source>
</evidence>
<feature type="domain" description="Biotin carboxylation" evidence="13">
    <location>
        <begin position="9"/>
        <end position="453"/>
    </location>
</feature>
<dbReference type="SUPFAM" id="SSF52440">
    <property type="entry name" value="PreATP-grasp domain"/>
    <property type="match status" value="1"/>
</dbReference>
<comment type="subunit">
    <text evidence="3">Acetyl-CoA carboxylase is a heterohexamer of biotin carboxyl carrier protein, biotin carboxylase and the two subunits of carboxyl transferase in a 2:2 complex.</text>
</comment>
<dbReference type="GO" id="GO:0004075">
    <property type="term" value="F:biotin carboxylase activity"/>
    <property type="evidence" value="ECO:0007669"/>
    <property type="project" value="UniProtKB-EC"/>
</dbReference>
<keyword evidence="14" id="KW-0670">Pyruvate</keyword>
<keyword evidence="6 11" id="KW-0547">Nucleotide-binding</keyword>
<dbReference type="InterPro" id="IPR011761">
    <property type="entry name" value="ATP-grasp"/>
</dbReference>
<keyword evidence="15" id="KW-1185">Reference proteome</keyword>
<dbReference type="InterPro" id="IPR011764">
    <property type="entry name" value="Biotin_carboxylation_dom"/>
</dbReference>
<sequence>MTNRIGMKMFKKILVSNRGEIALRIVRACQEMGIAAVTIYSEVDRYALHVKRSSQSHCLSKNPLDAYLNIHRIIECAKAAGCEALHPGYGFLSENADFADACEKAGIVFIGPSAPVIAMMGSKVAAREAMQLAGIPTIPGSEGSLNSVEEALSCAEILGYPIMLKATFGGGGRGIRLCHNPEQIRQLYARAQSEANKAFGNSQVFMEKYLRNPRHIEVQILADHYDKVLHLFERDCSIQRRHQKLVEIAPSPQLDESTRELVYSYAIKAAQAVGYTNAGTVEFMLDEDNRPYFLEMNTRLQVEHPVTEQITGIDLVQQQIRIAAGEKLDMTQEQIHRRGFAIEFRINAEDPQNDFLPSFGRITRYYAPGGPGVRMDSAIYTGYTIPPDYDSLCAKLTVWNLDWPSTLCRARRALEEMRLFGVKTTISYYLEMLKSKELQQGLVNTSLVDVHPEWLRYSNKSLPQHKAAVIAAALAAYTHQQQV</sequence>
<dbReference type="GO" id="GO:0005524">
    <property type="term" value="F:ATP binding"/>
    <property type="evidence" value="ECO:0007669"/>
    <property type="project" value="UniProtKB-UniRule"/>
</dbReference>